<evidence type="ECO:0000256" key="6">
    <source>
        <dbReference type="ARBA" id="ARBA00022695"/>
    </source>
</evidence>
<dbReference type="GO" id="GO:0003983">
    <property type="term" value="F:UTP:glucose-1-phosphate uridylyltransferase activity"/>
    <property type="evidence" value="ECO:0007669"/>
    <property type="project" value="UniProtKB-EC"/>
</dbReference>
<evidence type="ECO:0000256" key="8">
    <source>
        <dbReference type="ARBA" id="ARBA00047432"/>
    </source>
</evidence>
<dbReference type="EMBL" id="OC858474">
    <property type="protein sequence ID" value="CAD7626510.1"/>
    <property type="molecule type" value="Genomic_DNA"/>
</dbReference>
<evidence type="ECO:0000313" key="10">
    <source>
        <dbReference type="Proteomes" id="UP000759131"/>
    </source>
</evidence>
<dbReference type="AlphaFoldDB" id="A0A7R9PZF7"/>
<dbReference type="Pfam" id="PF01704">
    <property type="entry name" value="UDPGP"/>
    <property type="match status" value="1"/>
</dbReference>
<dbReference type="InterPro" id="IPR029044">
    <property type="entry name" value="Nucleotide-diphossugar_trans"/>
</dbReference>
<keyword evidence="6" id="KW-0548">Nucleotidyltransferase</keyword>
<dbReference type="PANTHER" id="PTHR43511">
    <property type="match status" value="1"/>
</dbReference>
<evidence type="ECO:0000256" key="3">
    <source>
        <dbReference type="ARBA" id="ARBA00012415"/>
    </source>
</evidence>
<evidence type="ECO:0000256" key="4">
    <source>
        <dbReference type="ARBA" id="ARBA00019048"/>
    </source>
</evidence>
<dbReference type="EMBL" id="CAJPIZ010003899">
    <property type="protein sequence ID" value="CAG2106940.1"/>
    <property type="molecule type" value="Genomic_DNA"/>
</dbReference>
<protein>
    <recommendedName>
        <fullName evidence="4">UTP--glucose-1-phosphate uridylyltransferase</fullName>
        <ecNumber evidence="3">2.7.7.9</ecNumber>
    </recommendedName>
</protein>
<reference evidence="9" key="1">
    <citation type="submission" date="2020-11" db="EMBL/GenBank/DDBJ databases">
        <authorList>
            <person name="Tran Van P."/>
        </authorList>
    </citation>
    <scope>NUCLEOTIDE SEQUENCE</scope>
</reference>
<evidence type="ECO:0000256" key="1">
    <source>
        <dbReference type="ARBA" id="ARBA00010401"/>
    </source>
</evidence>
<evidence type="ECO:0000256" key="5">
    <source>
        <dbReference type="ARBA" id="ARBA00022679"/>
    </source>
</evidence>
<evidence type="ECO:0000256" key="2">
    <source>
        <dbReference type="ARBA" id="ARBA00011823"/>
    </source>
</evidence>
<dbReference type="EC" id="2.7.7.9" evidence="3"/>
<dbReference type="InterPro" id="IPR016267">
    <property type="entry name" value="UDPGP_trans"/>
</dbReference>
<dbReference type="GO" id="GO:0006011">
    <property type="term" value="P:UDP-alpha-D-glucose metabolic process"/>
    <property type="evidence" value="ECO:0007669"/>
    <property type="project" value="InterPro"/>
</dbReference>
<sequence length="182" mass="20452">MPQNIFTILNDNKWREINSMTNETANSGSLLVGGNQTRHQRKVSSTTEFKELTKRDAQHQLAQELDKLLRTANANSNEKSICEQEFKGFQQLYMKYLQGVGPAVQWEKIEPLPEDAVRSYSSLKAPQKDQIRQMLNQLVVVKLNGGLGTVIIIANHGDRIDIPSGAILESKIVSGNLRILDH</sequence>
<dbReference type="Proteomes" id="UP000759131">
    <property type="component" value="Unassembled WGS sequence"/>
</dbReference>
<comment type="similarity">
    <text evidence="1">Belongs to the UDPGP type 1 family.</text>
</comment>
<comment type="catalytic activity">
    <reaction evidence="8">
        <text>alpha-D-glucose 1-phosphate + UTP + H(+) = UDP-alpha-D-glucose + diphosphate</text>
        <dbReference type="Rhea" id="RHEA:19889"/>
        <dbReference type="ChEBI" id="CHEBI:15378"/>
        <dbReference type="ChEBI" id="CHEBI:33019"/>
        <dbReference type="ChEBI" id="CHEBI:46398"/>
        <dbReference type="ChEBI" id="CHEBI:58601"/>
        <dbReference type="ChEBI" id="CHEBI:58885"/>
        <dbReference type="EC" id="2.7.7.9"/>
    </reaction>
    <physiologicalReaction direction="left-to-right" evidence="8">
        <dbReference type="Rhea" id="RHEA:19890"/>
    </physiologicalReaction>
</comment>
<dbReference type="Gene3D" id="3.90.550.10">
    <property type="entry name" value="Spore Coat Polysaccharide Biosynthesis Protein SpsA, Chain A"/>
    <property type="match status" value="1"/>
</dbReference>
<gene>
    <name evidence="9" type="ORF">OSB1V03_LOCUS6943</name>
</gene>
<name>A0A7R9PZF7_9ACAR</name>
<evidence type="ECO:0000256" key="7">
    <source>
        <dbReference type="ARBA" id="ARBA00023579"/>
    </source>
</evidence>
<dbReference type="SUPFAM" id="SSF53448">
    <property type="entry name" value="Nucleotide-diphospho-sugar transferases"/>
    <property type="match status" value="1"/>
</dbReference>
<dbReference type="OrthoDB" id="932129at2759"/>
<keyword evidence="10" id="KW-1185">Reference proteome</keyword>
<dbReference type="InterPro" id="IPR002618">
    <property type="entry name" value="UDPGP_fam"/>
</dbReference>
<comment type="subunit">
    <text evidence="2">Homooctamer.</text>
</comment>
<evidence type="ECO:0000313" key="9">
    <source>
        <dbReference type="EMBL" id="CAD7626510.1"/>
    </source>
</evidence>
<proteinExistence type="inferred from homology"/>
<accession>A0A7R9PZF7</accession>
<comment type="function">
    <text evidence="7">UTP--glucose-1-phosphate uridylyltransferase catalyzing the conversion of glucose-1-phosphate into UDP-glucose, a crucial precursor for the production of glycogen.</text>
</comment>
<organism evidence="9">
    <name type="scientific">Medioppia subpectinata</name>
    <dbReference type="NCBI Taxonomy" id="1979941"/>
    <lineage>
        <taxon>Eukaryota</taxon>
        <taxon>Metazoa</taxon>
        <taxon>Ecdysozoa</taxon>
        <taxon>Arthropoda</taxon>
        <taxon>Chelicerata</taxon>
        <taxon>Arachnida</taxon>
        <taxon>Acari</taxon>
        <taxon>Acariformes</taxon>
        <taxon>Sarcoptiformes</taxon>
        <taxon>Oribatida</taxon>
        <taxon>Brachypylina</taxon>
        <taxon>Oppioidea</taxon>
        <taxon>Oppiidae</taxon>
        <taxon>Medioppia</taxon>
    </lineage>
</organism>
<keyword evidence="5" id="KW-0808">Transferase</keyword>